<sequence>MDEVVNISSTISTNIQKTSHDISSLRTDFTTVQDELHTLNSTIDPGIQMILQQVDELSKQIALIQPSPATPVDILHRMDIRTQTLQQQLVSKLSLFQTFCIESQSSDVDTTAKPSSDEFSTPACNCRYRSPRYKLNKRRVFFDYSHLAEHDKHCLFYVEGMKQRNLRVKFSYCSQLISRSIRIVAAMTTKAGGKSMSAQIDWIPIVSRSTSPAMQLLLQLGDSIRDETRPPEALESVREDLLKLFAQGKAHPRETDQDGLTLLDVCMLFNLRGTETIKEGGASLVNQKDEAGRLPLSYAMTFMQQDERWRTFLGPSGSARRQDSLTAIKLLFAAGTAIANTELARNEFTGVIAGLLTTGSTSMADHLLGALTNRRQRLQRLGEIHLSFRHGDARRRTPYEVLDERAFQVVSALSEVGVEVPPALATLEKQCTIWHDSAATMSVDMAKMLWTAGFRDVEGLDEKGCTCLMTLNRSYWNDDIERILSFGDWLCEQGADLSATFLDAKYFVAIQLDIKDQGN</sequence>
<dbReference type="Gene3D" id="1.25.40.20">
    <property type="entry name" value="Ankyrin repeat-containing domain"/>
    <property type="match status" value="1"/>
</dbReference>
<dbReference type="AlphaFoldDB" id="A0AA38X0Y7"/>
<dbReference type="InterPro" id="IPR036770">
    <property type="entry name" value="Ankyrin_rpt-contain_sf"/>
</dbReference>
<gene>
    <name evidence="1" type="ORF">H2200_010901</name>
</gene>
<reference evidence="1" key="1">
    <citation type="submission" date="2022-10" db="EMBL/GenBank/DDBJ databases">
        <title>Culturing micro-colonial fungi from biological soil crusts in the Mojave desert and describing Neophaeococcomyces mojavensis, and introducing the new genera and species Taxawa tesnikishii.</title>
        <authorList>
            <person name="Kurbessoian T."/>
            <person name="Stajich J.E."/>
        </authorList>
    </citation>
    <scope>NUCLEOTIDE SEQUENCE</scope>
    <source>
        <strain evidence="1">TK_41</strain>
    </source>
</reference>
<evidence type="ECO:0000313" key="1">
    <source>
        <dbReference type="EMBL" id="KAJ9604786.1"/>
    </source>
</evidence>
<proteinExistence type="predicted"/>
<accession>A0AA38X0Y7</accession>
<name>A0AA38X0Y7_9EURO</name>
<comment type="caution">
    <text evidence="1">The sequence shown here is derived from an EMBL/GenBank/DDBJ whole genome shotgun (WGS) entry which is preliminary data.</text>
</comment>
<keyword evidence="2" id="KW-1185">Reference proteome</keyword>
<evidence type="ECO:0000313" key="2">
    <source>
        <dbReference type="Proteomes" id="UP001172673"/>
    </source>
</evidence>
<organism evidence="1 2">
    <name type="scientific">Cladophialophora chaetospira</name>
    <dbReference type="NCBI Taxonomy" id="386627"/>
    <lineage>
        <taxon>Eukaryota</taxon>
        <taxon>Fungi</taxon>
        <taxon>Dikarya</taxon>
        <taxon>Ascomycota</taxon>
        <taxon>Pezizomycotina</taxon>
        <taxon>Eurotiomycetes</taxon>
        <taxon>Chaetothyriomycetidae</taxon>
        <taxon>Chaetothyriales</taxon>
        <taxon>Herpotrichiellaceae</taxon>
        <taxon>Cladophialophora</taxon>
    </lineage>
</organism>
<protein>
    <submittedName>
        <fullName evidence="1">Uncharacterized protein</fullName>
    </submittedName>
</protein>
<dbReference type="EMBL" id="JAPDRK010000018">
    <property type="protein sequence ID" value="KAJ9604786.1"/>
    <property type="molecule type" value="Genomic_DNA"/>
</dbReference>
<dbReference type="Proteomes" id="UP001172673">
    <property type="component" value="Unassembled WGS sequence"/>
</dbReference>